<dbReference type="GO" id="GO:0006508">
    <property type="term" value="P:proteolysis"/>
    <property type="evidence" value="ECO:0007669"/>
    <property type="project" value="UniProtKB-KW"/>
</dbReference>
<dbReference type="PROSITE" id="PS01302">
    <property type="entry name" value="UPF0758"/>
    <property type="match status" value="1"/>
</dbReference>
<dbReference type="InterPro" id="IPR025657">
    <property type="entry name" value="RadC_JAB"/>
</dbReference>
<dbReference type="Gene3D" id="3.40.140.10">
    <property type="entry name" value="Cytidine Deaminase, domain 2"/>
    <property type="match status" value="1"/>
</dbReference>
<dbReference type="InterPro" id="IPR037518">
    <property type="entry name" value="MPN"/>
</dbReference>
<evidence type="ECO:0000256" key="7">
    <source>
        <dbReference type="RuleBase" id="RU003797"/>
    </source>
</evidence>
<dbReference type="OMA" id="ELMPREK"/>
<organism evidence="9 10">
    <name type="scientific">Acholeplasma laidlawii</name>
    <dbReference type="NCBI Taxonomy" id="2148"/>
    <lineage>
        <taxon>Bacteria</taxon>
        <taxon>Bacillati</taxon>
        <taxon>Mycoplasmatota</taxon>
        <taxon>Mollicutes</taxon>
        <taxon>Acholeplasmatales</taxon>
        <taxon>Acholeplasmataceae</taxon>
        <taxon>Acholeplasma</taxon>
    </lineage>
</organism>
<evidence type="ECO:0000259" key="8">
    <source>
        <dbReference type="PROSITE" id="PS50249"/>
    </source>
</evidence>
<dbReference type="GeneID" id="41338542"/>
<keyword evidence="3" id="KW-0479">Metal-binding</keyword>
<evidence type="ECO:0000256" key="4">
    <source>
        <dbReference type="ARBA" id="ARBA00022801"/>
    </source>
</evidence>
<dbReference type="RefSeq" id="WP_012242313.1">
    <property type="nucleotide sequence ID" value="NZ_JACAOE010000001.1"/>
</dbReference>
<keyword evidence="5" id="KW-0862">Zinc</keyword>
<proteinExistence type="inferred from homology"/>
<comment type="similarity">
    <text evidence="1 7">Belongs to the UPF0758 family.</text>
</comment>
<comment type="caution">
    <text evidence="9">The sequence shown here is derived from an EMBL/GenBank/DDBJ whole genome shotgun (WGS) entry which is preliminary data.</text>
</comment>
<dbReference type="GO" id="GO:0046872">
    <property type="term" value="F:metal ion binding"/>
    <property type="evidence" value="ECO:0007669"/>
    <property type="project" value="UniProtKB-KW"/>
</dbReference>
<evidence type="ECO:0000256" key="6">
    <source>
        <dbReference type="ARBA" id="ARBA00023049"/>
    </source>
</evidence>
<dbReference type="PANTHER" id="PTHR30471:SF3">
    <property type="entry name" value="UPF0758 PROTEIN YEES-RELATED"/>
    <property type="match status" value="1"/>
</dbReference>
<gene>
    <name evidence="9" type="primary">radC</name>
    <name evidence="9" type="ORF">FNV44_03840</name>
</gene>
<dbReference type="InterPro" id="IPR020891">
    <property type="entry name" value="UPF0758_CS"/>
</dbReference>
<dbReference type="Proteomes" id="UP000315938">
    <property type="component" value="Unassembled WGS sequence"/>
</dbReference>
<reference evidence="9 10" key="1">
    <citation type="submission" date="2019-07" db="EMBL/GenBank/DDBJ databases">
        <title>Genome sequence of Acholeplasma laidlawii strain with increased resistance to erythromycin.</title>
        <authorList>
            <person name="Medvedeva E.S."/>
            <person name="Baranova N.B."/>
            <person name="Siniagina M.N."/>
            <person name="Mouzykantov A."/>
            <person name="Chernova O.A."/>
            <person name="Chernov V.M."/>
        </authorList>
    </citation>
    <scope>NUCLEOTIDE SEQUENCE [LARGE SCALE GENOMIC DNA]</scope>
    <source>
        <strain evidence="9 10">PG8REry</strain>
    </source>
</reference>
<evidence type="ECO:0000256" key="5">
    <source>
        <dbReference type="ARBA" id="ARBA00022833"/>
    </source>
</evidence>
<dbReference type="NCBIfam" id="NF000642">
    <property type="entry name" value="PRK00024.1"/>
    <property type="match status" value="1"/>
</dbReference>
<dbReference type="PROSITE" id="PS50249">
    <property type="entry name" value="MPN"/>
    <property type="match status" value="1"/>
</dbReference>
<dbReference type="InterPro" id="IPR046778">
    <property type="entry name" value="UPF0758_N"/>
</dbReference>
<name>A0A553IJ04_ACHLA</name>
<protein>
    <submittedName>
        <fullName evidence="9">DNA repair protein RadC</fullName>
    </submittedName>
</protein>
<dbReference type="PANTHER" id="PTHR30471">
    <property type="entry name" value="DNA REPAIR PROTEIN RADC"/>
    <property type="match status" value="1"/>
</dbReference>
<evidence type="ECO:0000256" key="1">
    <source>
        <dbReference type="ARBA" id="ARBA00010243"/>
    </source>
</evidence>
<dbReference type="Pfam" id="PF20582">
    <property type="entry name" value="UPF0758_N"/>
    <property type="match status" value="1"/>
</dbReference>
<dbReference type="NCBIfam" id="TIGR00608">
    <property type="entry name" value="radc"/>
    <property type="match status" value="1"/>
</dbReference>
<evidence type="ECO:0000256" key="3">
    <source>
        <dbReference type="ARBA" id="ARBA00022723"/>
    </source>
</evidence>
<keyword evidence="2" id="KW-0645">Protease</keyword>
<dbReference type="CDD" id="cd08071">
    <property type="entry name" value="MPN_DUF2466"/>
    <property type="match status" value="1"/>
</dbReference>
<evidence type="ECO:0000313" key="10">
    <source>
        <dbReference type="Proteomes" id="UP000315938"/>
    </source>
</evidence>
<dbReference type="InterPro" id="IPR001405">
    <property type="entry name" value="UPF0758"/>
</dbReference>
<accession>A0A553IJ04</accession>
<dbReference type="Pfam" id="PF04002">
    <property type="entry name" value="RadC"/>
    <property type="match status" value="1"/>
</dbReference>
<sequence length="217" mass="24668">MKPREKLIQHGVRALEDYELIAILLRTGNTKEDVLLLAKKVLSQLDNFEDMLHITVEDLLTIYGISDAKATTIIAAVELGRRLSDRKKPVRKMITESSEVYHLLKEDMSYLRKEHLIVLCLDIKGNLLKNETIYMGTTSSIQVSVKDLFKSAVRIGAFGIIVVHNHPSGDSTPSQADDKLTKLIKNAGEVLSIELIDHIIIGRNEFFSYRRQRREEI</sequence>
<dbReference type="GO" id="GO:0008237">
    <property type="term" value="F:metallopeptidase activity"/>
    <property type="evidence" value="ECO:0007669"/>
    <property type="project" value="UniProtKB-KW"/>
</dbReference>
<keyword evidence="4" id="KW-0378">Hydrolase</keyword>
<feature type="domain" description="MPN" evidence="8">
    <location>
        <begin position="93"/>
        <end position="215"/>
    </location>
</feature>
<keyword evidence="6" id="KW-0482">Metalloprotease</keyword>
<dbReference type="AlphaFoldDB" id="A0A553IJ04"/>
<evidence type="ECO:0000256" key="2">
    <source>
        <dbReference type="ARBA" id="ARBA00022670"/>
    </source>
</evidence>
<dbReference type="EMBL" id="VKID01000001">
    <property type="protein sequence ID" value="TRY00187.1"/>
    <property type="molecule type" value="Genomic_DNA"/>
</dbReference>
<evidence type="ECO:0000313" key="9">
    <source>
        <dbReference type="EMBL" id="TRY00187.1"/>
    </source>
</evidence>